<keyword evidence="2" id="KW-1185">Reference proteome</keyword>
<name>A0ABX4GUZ5_9BACI</name>
<evidence type="ECO:0000313" key="1">
    <source>
        <dbReference type="EMBL" id="PAD98684.1"/>
    </source>
</evidence>
<dbReference type="Proteomes" id="UP000216852">
    <property type="component" value="Unassembled WGS sequence"/>
</dbReference>
<gene>
    <name evidence="1" type="ORF">CHH48_16315</name>
</gene>
<accession>A0ABX4GUZ5</accession>
<reference evidence="1 2" key="1">
    <citation type="submission" date="2017-07" db="EMBL/GenBank/DDBJ databases">
        <title>Isolation and whole genome analysis of endospore-forming bacteria from heroin.</title>
        <authorList>
            <person name="Kalinowski J."/>
            <person name="Ahrens B."/>
            <person name="Al-Dilaimi A."/>
            <person name="Winkler A."/>
            <person name="Wibberg D."/>
            <person name="Schleenbecker U."/>
            <person name="Ruckert C."/>
            <person name="Wolfel R."/>
            <person name="Grass G."/>
        </authorList>
    </citation>
    <scope>NUCLEOTIDE SEQUENCE [LARGE SCALE GENOMIC DNA]</scope>
    <source>
        <strain evidence="1 2">7517-1</strain>
    </source>
</reference>
<comment type="caution">
    <text evidence="1">The sequence shown here is derived from an EMBL/GenBank/DDBJ whole genome shotgun (WGS) entry which is preliminary data.</text>
</comment>
<dbReference type="EMBL" id="NPBJ01000032">
    <property type="protein sequence ID" value="PAD98684.1"/>
    <property type="molecule type" value="Genomic_DNA"/>
</dbReference>
<evidence type="ECO:0000313" key="2">
    <source>
        <dbReference type="Proteomes" id="UP000216852"/>
    </source>
</evidence>
<protein>
    <submittedName>
        <fullName evidence="1">Uncharacterized protein</fullName>
    </submittedName>
</protein>
<sequence length="91" mass="11189">MTFYWQQVAVARRAMRRLSRRILDKRKRKATTPAYKIYERDSFEKIYDYYKAFAEYKGETFNEEKLDAEFLKEVIIFTWIKLQKSKNGRIC</sequence>
<proteinExistence type="predicted"/>
<organism evidence="1 2">
    <name type="scientific">Terribacillus saccharophilus</name>
    <dbReference type="NCBI Taxonomy" id="361277"/>
    <lineage>
        <taxon>Bacteria</taxon>
        <taxon>Bacillati</taxon>
        <taxon>Bacillota</taxon>
        <taxon>Bacilli</taxon>
        <taxon>Bacillales</taxon>
        <taxon>Bacillaceae</taxon>
        <taxon>Terribacillus</taxon>
    </lineage>
</organism>